<dbReference type="AlphaFoldDB" id="A0A3B0UFH6"/>
<accession>A0A3B0UFH6</accession>
<reference evidence="1" key="1">
    <citation type="submission" date="2018-06" db="EMBL/GenBank/DDBJ databases">
        <authorList>
            <person name="Zhirakovskaya E."/>
        </authorList>
    </citation>
    <scope>NUCLEOTIDE SEQUENCE</scope>
</reference>
<dbReference type="EMBL" id="UOER01000372">
    <property type="protein sequence ID" value="VAW25352.1"/>
    <property type="molecule type" value="Genomic_DNA"/>
</dbReference>
<evidence type="ECO:0000313" key="1">
    <source>
        <dbReference type="EMBL" id="VAW25352.1"/>
    </source>
</evidence>
<gene>
    <name evidence="1" type="ORF">MNBD_BACTEROID04-264</name>
</gene>
<organism evidence="1">
    <name type="scientific">hydrothermal vent metagenome</name>
    <dbReference type="NCBI Taxonomy" id="652676"/>
    <lineage>
        <taxon>unclassified sequences</taxon>
        <taxon>metagenomes</taxon>
        <taxon>ecological metagenomes</taxon>
    </lineage>
</organism>
<name>A0A3B0UFH6_9ZZZZ</name>
<sequence length="80" mass="9517">MMRKAMLERKLNGSLPTSEDIFQLNSSRLDRMQQNKIAMQKILSQEQFSKWQTTRKGIITKKQGCDNFQRKGQHKFKRQS</sequence>
<proteinExistence type="predicted"/>
<protein>
    <submittedName>
        <fullName evidence="1">Uncharacterized protein</fullName>
    </submittedName>
</protein>